<proteinExistence type="predicted"/>
<evidence type="ECO:0000313" key="1">
    <source>
        <dbReference type="EMBL" id="VFK78785.1"/>
    </source>
</evidence>
<dbReference type="AlphaFoldDB" id="A0A451BKH1"/>
<reference evidence="1" key="1">
    <citation type="submission" date="2019-02" db="EMBL/GenBank/DDBJ databases">
        <authorList>
            <person name="Gruber-Vodicka R. H."/>
            <person name="Seah K. B. B."/>
        </authorList>
    </citation>
    <scope>NUCLEOTIDE SEQUENCE</scope>
    <source>
        <strain evidence="1">BECK_S127</strain>
    </source>
</reference>
<gene>
    <name evidence="1" type="ORF">BECKSD772D_GA0070982_102517</name>
</gene>
<accession>A0A451BKH1</accession>
<dbReference type="EMBL" id="CAADHB010000025">
    <property type="protein sequence ID" value="VFK78785.1"/>
    <property type="molecule type" value="Genomic_DNA"/>
</dbReference>
<organism evidence="1">
    <name type="scientific">Candidatus Kentrum sp. SD</name>
    <dbReference type="NCBI Taxonomy" id="2126332"/>
    <lineage>
        <taxon>Bacteria</taxon>
        <taxon>Pseudomonadati</taxon>
        <taxon>Pseudomonadota</taxon>
        <taxon>Gammaproteobacteria</taxon>
        <taxon>Candidatus Kentrum</taxon>
    </lineage>
</organism>
<name>A0A451BKH1_9GAMM</name>
<sequence>MIYSNSYVTADFDTLMEQAPSTVDVYLRQAKERIDSIFGDGYAKKNPELVAAFIQAAASDMNSAILAKVIGHALQEISAAIEQVAFAKPSEKTN</sequence>
<protein>
    <submittedName>
        <fullName evidence="1">Uncharacterized protein</fullName>
    </submittedName>
</protein>